<name>A0A835ZL54_SHEEP</name>
<evidence type="ECO:0000256" key="9">
    <source>
        <dbReference type="ARBA" id="ARBA00080657"/>
    </source>
</evidence>
<feature type="domain" description="PH" evidence="11">
    <location>
        <begin position="25"/>
        <end position="146"/>
    </location>
</feature>
<evidence type="ECO:0000256" key="10">
    <source>
        <dbReference type="SAM" id="MobiDB-lite"/>
    </source>
</evidence>
<feature type="domain" description="IRS-type PTB" evidence="12">
    <location>
        <begin position="178"/>
        <end position="282"/>
    </location>
</feature>
<organism evidence="13 14">
    <name type="scientific">Ovis aries</name>
    <name type="common">Sheep</name>
    <dbReference type="NCBI Taxonomy" id="9940"/>
    <lineage>
        <taxon>Eukaryota</taxon>
        <taxon>Metazoa</taxon>
        <taxon>Chordata</taxon>
        <taxon>Craniata</taxon>
        <taxon>Vertebrata</taxon>
        <taxon>Euteleostomi</taxon>
        <taxon>Mammalia</taxon>
        <taxon>Eutheria</taxon>
        <taxon>Laurasiatheria</taxon>
        <taxon>Artiodactyla</taxon>
        <taxon>Ruminantia</taxon>
        <taxon>Pecora</taxon>
        <taxon>Bovidae</taxon>
        <taxon>Caprinae</taxon>
        <taxon>Ovis</taxon>
    </lineage>
</organism>
<evidence type="ECO:0000256" key="7">
    <source>
        <dbReference type="ARBA" id="ARBA00023224"/>
    </source>
</evidence>
<dbReference type="PANTHER" id="PTHR10614">
    <property type="entry name" value="INSULIN RECEPTOR SUBSTRATE"/>
    <property type="match status" value="1"/>
</dbReference>
<feature type="compositionally biased region" description="Gly residues" evidence="10">
    <location>
        <begin position="410"/>
        <end position="422"/>
    </location>
</feature>
<evidence type="ECO:0000256" key="3">
    <source>
        <dbReference type="ARBA" id="ARBA00022553"/>
    </source>
</evidence>
<dbReference type="PANTHER" id="PTHR10614:SF2">
    <property type="entry name" value="INSULIN RECEPTOR SUBSTRATE 4"/>
    <property type="match status" value="1"/>
</dbReference>
<dbReference type="Proteomes" id="UP000664991">
    <property type="component" value="Unassembled WGS sequence"/>
</dbReference>
<keyword evidence="7" id="KW-0807">Transducer</keyword>
<dbReference type="CDD" id="cd01257">
    <property type="entry name" value="PH_IRS"/>
    <property type="match status" value="1"/>
</dbReference>
<evidence type="ECO:0000256" key="6">
    <source>
        <dbReference type="ARBA" id="ARBA00023136"/>
    </source>
</evidence>
<dbReference type="SMART" id="SM00233">
    <property type="entry name" value="PH"/>
    <property type="match status" value="1"/>
</dbReference>
<dbReference type="InterPro" id="IPR002404">
    <property type="entry name" value="IRS_PTB"/>
</dbReference>
<dbReference type="SUPFAM" id="SSF50729">
    <property type="entry name" value="PH domain-like"/>
    <property type="match status" value="2"/>
</dbReference>
<evidence type="ECO:0000256" key="2">
    <source>
        <dbReference type="ARBA" id="ARBA00022475"/>
    </source>
</evidence>
<feature type="region of interest" description="Disordered" evidence="10">
    <location>
        <begin position="400"/>
        <end position="693"/>
    </location>
</feature>
<feature type="compositionally biased region" description="Low complexity" evidence="10">
    <location>
        <begin position="572"/>
        <end position="582"/>
    </location>
</feature>
<keyword evidence="5" id="KW-0832">Ubl conjugation</keyword>
<feature type="compositionally biased region" description="Polar residues" evidence="10">
    <location>
        <begin position="1"/>
        <end position="10"/>
    </location>
</feature>
<comment type="subcellular location">
    <subcellularLocation>
        <location evidence="1">Cell membrane</location>
        <topology evidence="1">Peripheral membrane protein</topology>
        <orientation evidence="1">Cytoplasmic side</orientation>
    </subcellularLocation>
</comment>
<keyword evidence="3" id="KW-0597">Phosphoprotein</keyword>
<feature type="region of interest" description="Disordered" evidence="10">
    <location>
        <begin position="352"/>
        <end position="380"/>
    </location>
</feature>
<feature type="compositionally biased region" description="Pro residues" evidence="10">
    <location>
        <begin position="522"/>
        <end position="534"/>
    </location>
</feature>
<dbReference type="PRINTS" id="PR00628">
    <property type="entry name" value="INSULINRSI"/>
</dbReference>
<evidence type="ECO:0000259" key="12">
    <source>
        <dbReference type="PROSITE" id="PS51064"/>
    </source>
</evidence>
<gene>
    <name evidence="13" type="ORF">JEQ12_020535</name>
</gene>
<evidence type="ECO:0000256" key="5">
    <source>
        <dbReference type="ARBA" id="ARBA00022843"/>
    </source>
</evidence>
<dbReference type="GO" id="GO:0043548">
    <property type="term" value="F:phosphatidylinositol 3-kinase binding"/>
    <property type="evidence" value="ECO:0007669"/>
    <property type="project" value="TreeGrafter"/>
</dbReference>
<reference evidence="13 14" key="1">
    <citation type="submission" date="2020-12" db="EMBL/GenBank/DDBJ databases">
        <title>De novo assembly of Tibetan sheep genome.</title>
        <authorList>
            <person name="Li X."/>
        </authorList>
    </citation>
    <scope>NUCLEOTIDE SEQUENCE [LARGE SCALE GENOMIC DNA]</scope>
    <source>
        <tissue evidence="13">Heart</tissue>
    </source>
</reference>
<accession>A0A835ZL54</accession>
<dbReference type="AlphaFoldDB" id="A0A835ZL54"/>
<dbReference type="PROSITE" id="PS50003">
    <property type="entry name" value="PH_DOMAIN"/>
    <property type="match status" value="1"/>
</dbReference>
<comment type="caution">
    <text evidence="13">The sequence shown here is derived from an EMBL/GenBank/DDBJ whole genome shotgun (WGS) entry which is preliminary data.</text>
</comment>
<dbReference type="Pfam" id="PF02174">
    <property type="entry name" value="IRS"/>
    <property type="match status" value="1"/>
</dbReference>
<dbReference type="GO" id="GO:0005158">
    <property type="term" value="F:insulin receptor binding"/>
    <property type="evidence" value="ECO:0007669"/>
    <property type="project" value="InterPro"/>
</dbReference>
<dbReference type="EMBL" id="JAEMGP010000027">
    <property type="protein sequence ID" value="KAG5194174.1"/>
    <property type="molecule type" value="Genomic_DNA"/>
</dbReference>
<dbReference type="InterPro" id="IPR011993">
    <property type="entry name" value="PH-like_dom_sf"/>
</dbReference>
<evidence type="ECO:0000259" key="11">
    <source>
        <dbReference type="PROSITE" id="PS50003"/>
    </source>
</evidence>
<dbReference type="GO" id="GO:0005829">
    <property type="term" value="C:cytosol"/>
    <property type="evidence" value="ECO:0007669"/>
    <property type="project" value="TreeGrafter"/>
</dbReference>
<feature type="region of interest" description="Disordered" evidence="10">
    <location>
        <begin position="1"/>
        <end position="21"/>
    </location>
</feature>
<dbReference type="FunFam" id="2.30.29.30:FF:000029">
    <property type="entry name" value="Insulin receptor substrate 1"/>
    <property type="match status" value="1"/>
</dbReference>
<keyword evidence="6" id="KW-0472">Membrane</keyword>
<protein>
    <recommendedName>
        <fullName evidence="8">Insulin receptor substrate 4</fullName>
    </recommendedName>
    <alternativeName>
        <fullName evidence="9">Phosphoprotein of 160 kDa</fullName>
    </alternativeName>
</protein>
<dbReference type="SMART" id="SM00310">
    <property type="entry name" value="PTBI"/>
    <property type="match status" value="1"/>
</dbReference>
<feature type="compositionally biased region" description="Basic and acidic residues" evidence="10">
    <location>
        <begin position="612"/>
        <end position="627"/>
    </location>
</feature>
<feature type="compositionally biased region" description="Basic residues" evidence="10">
    <location>
        <begin position="355"/>
        <end position="371"/>
    </location>
</feature>
<keyword evidence="4" id="KW-0677">Repeat</keyword>
<feature type="compositionally biased region" description="Basic and acidic residues" evidence="10">
    <location>
        <begin position="423"/>
        <end position="449"/>
    </location>
</feature>
<dbReference type="GO" id="GO:0008286">
    <property type="term" value="P:insulin receptor signaling pathway"/>
    <property type="evidence" value="ECO:0007669"/>
    <property type="project" value="InterPro"/>
</dbReference>
<evidence type="ECO:0000313" key="13">
    <source>
        <dbReference type="EMBL" id="KAG5194174.1"/>
    </source>
</evidence>
<dbReference type="InterPro" id="IPR001849">
    <property type="entry name" value="PH_domain"/>
</dbReference>
<feature type="region of interest" description="Disordered" evidence="10">
    <location>
        <begin position="944"/>
        <end position="1000"/>
    </location>
</feature>
<dbReference type="SMART" id="SM01244">
    <property type="entry name" value="IRS"/>
    <property type="match status" value="1"/>
</dbReference>
<dbReference type="CDD" id="cd01204">
    <property type="entry name" value="PTB_IRS"/>
    <property type="match status" value="1"/>
</dbReference>
<dbReference type="InterPro" id="IPR039011">
    <property type="entry name" value="IRS"/>
</dbReference>
<evidence type="ECO:0000313" key="14">
    <source>
        <dbReference type="Proteomes" id="UP000664991"/>
    </source>
</evidence>
<evidence type="ECO:0000256" key="4">
    <source>
        <dbReference type="ARBA" id="ARBA00022737"/>
    </source>
</evidence>
<dbReference type="PROSITE" id="PS51064">
    <property type="entry name" value="IRS_PTB"/>
    <property type="match status" value="1"/>
</dbReference>
<feature type="region of interest" description="Disordered" evidence="10">
    <location>
        <begin position="1050"/>
        <end position="1070"/>
    </location>
</feature>
<feature type="compositionally biased region" description="Basic and acidic residues" evidence="10">
    <location>
        <begin position="535"/>
        <end position="546"/>
    </location>
</feature>
<dbReference type="GO" id="GO:0005886">
    <property type="term" value="C:plasma membrane"/>
    <property type="evidence" value="ECO:0007669"/>
    <property type="project" value="UniProtKB-SubCell"/>
</dbReference>
<dbReference type="Gene3D" id="2.30.29.30">
    <property type="entry name" value="Pleckstrin-homology domain (PH domain)/Phosphotyrosine-binding domain (PTB)"/>
    <property type="match status" value="2"/>
</dbReference>
<proteinExistence type="predicted"/>
<sequence>MWLSTATGSRSDSESDEEDLPVGDEVCKRGYLRKQKHGRWRYFVLKLETADAPARLEYYENARKFRHSVRTAAAAAAAAASGATVPALIAPRRVITLYQCFSVSQRADARYPHLIALFTQNEYFAMVAENESEQESWYLLLSRLILESKRRRCGTLGAQPEGEPAALAAAAAVEPPFYKDVWQVIVKPRGLGHRKELSGVFRLCLTDEEVLFVRLNTEVASVVVQLLSIRRCGHSEQYFFLEVGRSTVIGPGELWMQVDDCVVAQNMHELFLEKMRALCADEYRARCRSYSISIGGHLLTLLSTRRHLDMLPLEPGGWLRRSRFEQFCHLWAIGDGEDEMLFARRYITPSEPVPRSRRGRLHLPRGRRPRRATSVPASFFRHTAPSPVRILYPAEALHDRDPVSSEASGSGSGNSGEEGGPQGKEDQKENEDRGATKERKEAKEVKDTEPPEGAARGPHRARAFDEDEDDPYVPMRPGVAAPLASSSDYMPMAPQNVSVSKKRHSRSPFEDSRGYMMMFPRVSPPPVPSPPKAPDPAKEDDSKDNDSDSDYMFMAPGAGAIPKNPRNPQGGSSSKSWSSYFSLPNPFRSSPLGQSDHSEYVPMLPGKFLGKGLEKEVLSNRGPKDTASKPSVEGSFSKPRDGGSPSKRSGDGPPKHKAKRPNRLPFMTKGNKVKPKPQKPTQEQREADSPRGYVNIDFPKRGYNMPDPCLQRLPGVWGIITDPRQFAFSNYVNIEFGVPFPNPAGNLSDLFRAIPGANPFFLDGATGSSANREEGDYIEVTFNPAMTPAVPFADSAIRYDAETGRIYVVDPFSECCMNISLSPSRCSERPPVARLLLREELERRRPQSRSQSFFAAARAAISAFPTDSLERDLSASFAAAAAAAAVPTLALGRALAVASALVAAPGIGAAAAGLEAAAGFDSASVRWFLPVADAAGAAVRGAQDVAGGSNPRAPNPSADLAGGENGAGGAAAAVAAPPRSPGRGRVPRPPEREDSDEDDTYVRMDFARRDNRKFDSPQRGYIAGNLESSFSMSLIVTGKSSAVPHFLHVIPPHPAKKGKRRDGPQQFSFQ</sequence>
<feature type="compositionally biased region" description="Low complexity" evidence="10">
    <location>
        <begin position="970"/>
        <end position="984"/>
    </location>
</feature>
<evidence type="ECO:0000256" key="1">
    <source>
        <dbReference type="ARBA" id="ARBA00004413"/>
    </source>
</evidence>
<dbReference type="FunFam" id="2.30.29.30:FF:000318">
    <property type="entry name" value="insulin receptor substrate 4"/>
    <property type="match status" value="1"/>
</dbReference>
<keyword evidence="2" id="KW-1003">Cell membrane</keyword>
<evidence type="ECO:0000256" key="8">
    <source>
        <dbReference type="ARBA" id="ARBA00068177"/>
    </source>
</evidence>